<evidence type="ECO:0000313" key="1">
    <source>
        <dbReference type="EMBL" id="KAG0578106.1"/>
    </source>
</evidence>
<sequence>MDQGLRLFSYLSFSFTFEGLSNLEFAQVIWRTEELEGVGFEYLWEPQYATGLIWGAQKFARLEESIIWNPMFVRIIWRAEGL</sequence>
<keyword evidence="2" id="KW-1185">Reference proteome</keyword>
<dbReference type="AlphaFoldDB" id="A0A8T0I4T4"/>
<protein>
    <submittedName>
        <fullName evidence="1">Uncharacterized protein</fullName>
    </submittedName>
</protein>
<proteinExistence type="predicted"/>
<organism evidence="1 2">
    <name type="scientific">Ceratodon purpureus</name>
    <name type="common">Fire moss</name>
    <name type="synonym">Dicranum purpureum</name>
    <dbReference type="NCBI Taxonomy" id="3225"/>
    <lineage>
        <taxon>Eukaryota</taxon>
        <taxon>Viridiplantae</taxon>
        <taxon>Streptophyta</taxon>
        <taxon>Embryophyta</taxon>
        <taxon>Bryophyta</taxon>
        <taxon>Bryophytina</taxon>
        <taxon>Bryopsida</taxon>
        <taxon>Dicranidae</taxon>
        <taxon>Pseudoditrichales</taxon>
        <taxon>Ditrichaceae</taxon>
        <taxon>Ceratodon</taxon>
    </lineage>
</organism>
<evidence type="ECO:0000313" key="2">
    <source>
        <dbReference type="Proteomes" id="UP000822688"/>
    </source>
</evidence>
<dbReference type="EMBL" id="CM026425">
    <property type="protein sequence ID" value="KAG0578106.1"/>
    <property type="molecule type" value="Genomic_DNA"/>
</dbReference>
<comment type="caution">
    <text evidence="1">The sequence shown here is derived from an EMBL/GenBank/DDBJ whole genome shotgun (WGS) entry which is preliminary data.</text>
</comment>
<name>A0A8T0I4T4_CERPU</name>
<accession>A0A8T0I4T4</accession>
<gene>
    <name evidence="1" type="ORF">KC19_5G205400</name>
</gene>
<dbReference type="Proteomes" id="UP000822688">
    <property type="component" value="Chromosome 5"/>
</dbReference>
<reference evidence="1" key="1">
    <citation type="submission" date="2020-06" db="EMBL/GenBank/DDBJ databases">
        <title>WGS assembly of Ceratodon purpureus strain R40.</title>
        <authorList>
            <person name="Carey S.B."/>
            <person name="Jenkins J."/>
            <person name="Shu S."/>
            <person name="Lovell J.T."/>
            <person name="Sreedasyam A."/>
            <person name="Maumus F."/>
            <person name="Tiley G.P."/>
            <person name="Fernandez-Pozo N."/>
            <person name="Barry K."/>
            <person name="Chen C."/>
            <person name="Wang M."/>
            <person name="Lipzen A."/>
            <person name="Daum C."/>
            <person name="Saski C.A."/>
            <person name="Payton A.C."/>
            <person name="Mcbreen J.C."/>
            <person name="Conrad R.E."/>
            <person name="Kollar L.M."/>
            <person name="Olsson S."/>
            <person name="Huttunen S."/>
            <person name="Landis J.B."/>
            <person name="Wickett N.J."/>
            <person name="Johnson M.G."/>
            <person name="Rensing S.A."/>
            <person name="Grimwood J."/>
            <person name="Schmutz J."/>
            <person name="Mcdaniel S.F."/>
        </authorList>
    </citation>
    <scope>NUCLEOTIDE SEQUENCE</scope>
    <source>
        <strain evidence="1">R40</strain>
    </source>
</reference>